<keyword evidence="2" id="KW-1185">Reference proteome</keyword>
<dbReference type="Proteomes" id="UP000886595">
    <property type="component" value="Unassembled WGS sequence"/>
</dbReference>
<dbReference type="OrthoDB" id="549243at2759"/>
<reference evidence="1 2" key="1">
    <citation type="submission" date="2020-02" db="EMBL/GenBank/DDBJ databases">
        <authorList>
            <person name="Ma Q."/>
            <person name="Huang Y."/>
            <person name="Song X."/>
            <person name="Pei D."/>
        </authorList>
    </citation>
    <scope>NUCLEOTIDE SEQUENCE [LARGE SCALE GENOMIC DNA]</scope>
    <source>
        <strain evidence="1">Sxm20200214</strain>
        <tissue evidence="1">Leaf</tissue>
    </source>
</reference>
<organism evidence="1 2">
    <name type="scientific">Brassica carinata</name>
    <name type="common">Ethiopian mustard</name>
    <name type="synonym">Abyssinian cabbage</name>
    <dbReference type="NCBI Taxonomy" id="52824"/>
    <lineage>
        <taxon>Eukaryota</taxon>
        <taxon>Viridiplantae</taxon>
        <taxon>Streptophyta</taxon>
        <taxon>Embryophyta</taxon>
        <taxon>Tracheophyta</taxon>
        <taxon>Spermatophyta</taxon>
        <taxon>Magnoliopsida</taxon>
        <taxon>eudicotyledons</taxon>
        <taxon>Gunneridae</taxon>
        <taxon>Pentapetalae</taxon>
        <taxon>rosids</taxon>
        <taxon>malvids</taxon>
        <taxon>Brassicales</taxon>
        <taxon>Brassicaceae</taxon>
        <taxon>Brassiceae</taxon>
        <taxon>Brassica</taxon>
    </lineage>
</organism>
<gene>
    <name evidence="1" type="ORF">Bca52824_022680</name>
</gene>
<evidence type="ECO:0000313" key="1">
    <source>
        <dbReference type="EMBL" id="KAG2311123.1"/>
    </source>
</evidence>
<evidence type="ECO:0000313" key="2">
    <source>
        <dbReference type="Proteomes" id="UP000886595"/>
    </source>
</evidence>
<dbReference type="AlphaFoldDB" id="A0A8X8ATM4"/>
<comment type="caution">
    <text evidence="1">The sequence shown here is derived from an EMBL/GenBank/DDBJ whole genome shotgun (WGS) entry which is preliminary data.</text>
</comment>
<accession>A0A8X8ATM4</accession>
<name>A0A8X8ATM4_BRACI</name>
<protein>
    <submittedName>
        <fullName evidence="1">Uncharacterized protein</fullName>
    </submittedName>
</protein>
<proteinExistence type="predicted"/>
<sequence length="79" mass="8935">MQLGLKQTASDPELLSTWNLANLRVKAELGCCLDHLSYPITRIEGGAKAVSTSGDLVLQRVRVMYSEAYLYFWFDVDHE</sequence>
<dbReference type="EMBL" id="JAAMPC010000005">
    <property type="protein sequence ID" value="KAG2311123.1"/>
    <property type="molecule type" value="Genomic_DNA"/>
</dbReference>